<feature type="region of interest" description="Disordered" evidence="1">
    <location>
        <begin position="377"/>
        <end position="418"/>
    </location>
</feature>
<proteinExistence type="predicted"/>
<feature type="compositionally biased region" description="Acidic residues" evidence="1">
    <location>
        <begin position="1035"/>
        <end position="1057"/>
    </location>
</feature>
<name>A0A2M4BAT0_9DIPT</name>
<feature type="compositionally biased region" description="Polar residues" evidence="1">
    <location>
        <begin position="600"/>
        <end position="615"/>
    </location>
</feature>
<feature type="region of interest" description="Disordered" evidence="1">
    <location>
        <begin position="698"/>
        <end position="745"/>
    </location>
</feature>
<feature type="compositionally biased region" description="Low complexity" evidence="1">
    <location>
        <begin position="708"/>
        <end position="733"/>
    </location>
</feature>
<protein>
    <submittedName>
        <fullName evidence="2">Putative mucin-5ac</fullName>
    </submittedName>
</protein>
<feature type="region of interest" description="Disordered" evidence="1">
    <location>
        <begin position="473"/>
        <end position="509"/>
    </location>
</feature>
<dbReference type="AlphaFoldDB" id="A0A2M4BAT0"/>
<feature type="region of interest" description="Disordered" evidence="1">
    <location>
        <begin position="600"/>
        <end position="629"/>
    </location>
</feature>
<feature type="region of interest" description="Disordered" evidence="1">
    <location>
        <begin position="1024"/>
        <end position="1068"/>
    </location>
</feature>
<organism evidence="2">
    <name type="scientific">Anopheles marajoara</name>
    <dbReference type="NCBI Taxonomy" id="58244"/>
    <lineage>
        <taxon>Eukaryota</taxon>
        <taxon>Metazoa</taxon>
        <taxon>Ecdysozoa</taxon>
        <taxon>Arthropoda</taxon>
        <taxon>Hexapoda</taxon>
        <taxon>Insecta</taxon>
        <taxon>Pterygota</taxon>
        <taxon>Neoptera</taxon>
        <taxon>Endopterygota</taxon>
        <taxon>Diptera</taxon>
        <taxon>Nematocera</taxon>
        <taxon>Culicoidea</taxon>
        <taxon>Culicidae</taxon>
        <taxon>Anophelinae</taxon>
        <taxon>Anopheles</taxon>
    </lineage>
</organism>
<feature type="compositionally biased region" description="Polar residues" evidence="1">
    <location>
        <begin position="389"/>
        <end position="409"/>
    </location>
</feature>
<evidence type="ECO:0000313" key="2">
    <source>
        <dbReference type="EMBL" id="MBW50143.1"/>
    </source>
</evidence>
<feature type="compositionally biased region" description="Polar residues" evidence="1">
    <location>
        <begin position="153"/>
        <end position="163"/>
    </location>
</feature>
<reference evidence="2" key="1">
    <citation type="submission" date="2018-01" db="EMBL/GenBank/DDBJ databases">
        <title>An insight into the sialome of Amazonian anophelines.</title>
        <authorList>
            <person name="Ribeiro J.M."/>
            <person name="Scarpassa V."/>
            <person name="Calvo E."/>
        </authorList>
    </citation>
    <scope>NUCLEOTIDE SEQUENCE</scope>
    <source>
        <tissue evidence="2">Salivary glands</tissue>
    </source>
</reference>
<evidence type="ECO:0000256" key="1">
    <source>
        <dbReference type="SAM" id="MobiDB-lite"/>
    </source>
</evidence>
<feature type="compositionally biased region" description="Polar residues" evidence="1">
    <location>
        <begin position="490"/>
        <end position="504"/>
    </location>
</feature>
<feature type="compositionally biased region" description="Polar residues" evidence="1">
    <location>
        <begin position="170"/>
        <end position="185"/>
    </location>
</feature>
<feature type="region of interest" description="Disordered" evidence="1">
    <location>
        <begin position="86"/>
        <end position="117"/>
    </location>
</feature>
<feature type="region of interest" description="Disordered" evidence="1">
    <location>
        <begin position="151"/>
        <end position="185"/>
    </location>
</feature>
<dbReference type="EMBL" id="GGFJ01001002">
    <property type="protein sequence ID" value="MBW50143.1"/>
    <property type="molecule type" value="Transcribed_RNA"/>
</dbReference>
<sequence length="1153" mass="121080">MTPSQLPRTVPQKNIVRTIRIDPSKMGAGLQSQLLASVSTARNARRISFAAAAAAAAPASPAAAAVTAATTTATVVCDSVPPFPPTATPAPTALPMSGGEPDPAAANPPSPERLAHDNAVPAAKPPLAAGASTALFRRKKVVPIVVAKKLTKKQSPAPSTPATKTEGEETTQQNPPVGSESSQSEALNKIDVEIAPSSAAPAQPKPVAFRRVKPKVSLSTAIKTPKTVTKRIDPLKDSAPEVTDCSQRQGVLSTDEGAPKISVEAEVNTTRTTVASLQTDQNQVTKEAVTPSQEQVIAMESHQKETVDPVVASHARSKSIKDGARIVESETAIPGDLAQEDSIANNLLLDSQIDLAKVENITVAIGNVNETAVPTHTDKENLTHPHPLHTSSGTSSQPGLPCATLSSADCNRPPEETAKKIPVVEKTVLLAQSPITAKTTAGTPPSGSKMIKKTYSLGKLLPPELANKLKNSLALTSSTKRKPAVKLGASKTNTENAPNNTSGHNIDDAVFDQSSDKKALPISYNEVVAKQTDLPFDGLSVKTNGSSATVACSNVSSSVPSVIESASKNDLTSSVESLSIPEPSCSLKQKVVADETLNNETTSVSSLSGTSNPQKGNAKPTVTPHPSSTVINLSEATCTERLEKSNNDINPPTITTAPATQSQITVLTTSANTPSTPPVQQKLHIISQIILPTINFTPAKASQPTSPGLSGSGTATDASGSPEISPSAFVPFPSRSPPSPSAANPTVFSSNLARAGTALPFLVSPDFRLMRSPFSSTSTPHQRLNDVVPMASGSGSKLIVPQKYPGAASEMYPKILVLHRPGLAKAEEAPISTSPQPSVPRIVIDRSYIGETEQPMECTSSIDEVQPAGDHEQLSSKGCSEPIRDMLRKKALKNLHNRGEKVPEAGSTKKQLQIPVPRYGRCYSNSARHRSRSSTNTGTPYISVATADGRKEYVKLEDHIIQGAKVPSGPLEVNPFGISTVAADGKNSDNEFYGYSDKMLEWENAKVDAKIRFIDRVVEQMVPIPATDGQTTSESDTDDDSTDETLDVASDTEETIDEPGTGPSLNDARSTVSMLCVENTGLVPQEPALTDTNAQNSAVIDIQNAPIIIPLGGQKNSCDSSSANGSNHFLPVEYSSCRCTTAARGITDEQSDR</sequence>
<accession>A0A2M4BAT0</accession>
<feature type="compositionally biased region" description="Polar residues" evidence="1">
    <location>
        <begin position="698"/>
        <end position="707"/>
    </location>
</feature>